<evidence type="ECO:0000259" key="3">
    <source>
        <dbReference type="Pfam" id="PF11800"/>
    </source>
</evidence>
<sequence length="413" mass="45284">MMDRLATTPFGGGRMSARLFARQASVSERQGKLRAGEGGNDTGGGDKWQLLRALTEARAQFGLSDRAIGLLEALVSFTTERILDGSKPIIVFPSNRELSIRARGMAPATIRRHLAALIDAGLIFRRDSANGKRYCVRDDHGLVDEAFGFDLAPLALKAAEIHACAEAVRSEAKALRMLKTEVTLHLRDISKIITAAIEEARAGDWDRLVAEFQQMSFGSLPRRPDATMLSGLRTRLVAFRAEVENAYLSSLSEEEMSGNDVQNERHIQNSNTDLSFELNGKRELEGAEPGSGGGETKVAAETSPERRVAVSLDRMRKVCPQIGDYAQGGLKNWQDLIRAADLVRSMLGVSPDAWAKARKAMGEQAAAVVIAVMLERVDEIRSPGGYLRDLTRKAERSAFSIYPMLQALERQSE</sequence>
<dbReference type="OrthoDB" id="7488837at2"/>
<dbReference type="SUPFAM" id="SSF46785">
    <property type="entry name" value="Winged helix' DNA-binding domain"/>
    <property type="match status" value="1"/>
</dbReference>
<keyword evidence="5" id="KW-1185">Reference proteome</keyword>
<dbReference type="Proteomes" id="UP000316429">
    <property type="component" value="Unassembled WGS sequence"/>
</dbReference>
<dbReference type="InterPro" id="IPR036390">
    <property type="entry name" value="WH_DNA-bd_sf"/>
</dbReference>
<evidence type="ECO:0000313" key="4">
    <source>
        <dbReference type="EMBL" id="TPP04649.1"/>
    </source>
</evidence>
<dbReference type="AlphaFoldDB" id="A0A504TR93"/>
<dbReference type="InterPro" id="IPR005090">
    <property type="entry name" value="RepC_N"/>
</dbReference>
<comment type="caution">
    <text evidence="4">The sequence shown here is derived from an EMBL/GenBank/DDBJ whole genome shotgun (WGS) entry which is preliminary data.</text>
</comment>
<dbReference type="EMBL" id="VFYP01000007">
    <property type="protein sequence ID" value="TPP04649.1"/>
    <property type="molecule type" value="Genomic_DNA"/>
</dbReference>
<evidence type="ECO:0000259" key="2">
    <source>
        <dbReference type="Pfam" id="PF03428"/>
    </source>
</evidence>
<feature type="domain" description="Plasmid replication protein C C-terminal" evidence="3">
    <location>
        <begin position="312"/>
        <end position="410"/>
    </location>
</feature>
<feature type="region of interest" description="Disordered" evidence="1">
    <location>
        <begin position="283"/>
        <end position="304"/>
    </location>
</feature>
<dbReference type="Pfam" id="PF11800">
    <property type="entry name" value="RP-C_C"/>
    <property type="match status" value="1"/>
</dbReference>
<evidence type="ECO:0000256" key="1">
    <source>
        <dbReference type="SAM" id="MobiDB-lite"/>
    </source>
</evidence>
<proteinExistence type="predicted"/>
<name>A0A504TR93_9HYPH</name>
<dbReference type="InterPro" id="IPR047611">
    <property type="entry name" value="RepABC_RepC"/>
</dbReference>
<evidence type="ECO:0000313" key="5">
    <source>
        <dbReference type="Proteomes" id="UP000316429"/>
    </source>
</evidence>
<dbReference type="RefSeq" id="WP_140832204.1">
    <property type="nucleotide sequence ID" value="NZ_VFYP01000007.1"/>
</dbReference>
<feature type="domain" description="Plasmid replication protein C N-terminal" evidence="2">
    <location>
        <begin position="34"/>
        <end position="196"/>
    </location>
</feature>
<dbReference type="NCBIfam" id="NF040974">
    <property type="entry name" value="RepABC_RepC"/>
    <property type="match status" value="1"/>
</dbReference>
<protein>
    <submittedName>
        <fullName evidence="4">Replication initiation protein RepC</fullName>
    </submittedName>
</protein>
<dbReference type="Pfam" id="PF03428">
    <property type="entry name" value="RP-C"/>
    <property type="match status" value="1"/>
</dbReference>
<reference evidence="4 5" key="1">
    <citation type="submission" date="2019-06" db="EMBL/GenBank/DDBJ databases">
        <title>Rhizobium sp. CL12 isolated from roots of soybean.</title>
        <authorList>
            <person name="Wang C."/>
        </authorList>
    </citation>
    <scope>NUCLEOTIDE SEQUENCE [LARGE SCALE GENOMIC DNA]</scope>
    <source>
        <strain evidence="4 5">CL12</strain>
    </source>
</reference>
<gene>
    <name evidence="4" type="ORF">FJQ55_22325</name>
</gene>
<organism evidence="4 5">
    <name type="scientific">Rhizobium glycinendophyticum</name>
    <dbReference type="NCBI Taxonomy" id="2589807"/>
    <lineage>
        <taxon>Bacteria</taxon>
        <taxon>Pseudomonadati</taxon>
        <taxon>Pseudomonadota</taxon>
        <taxon>Alphaproteobacteria</taxon>
        <taxon>Hyphomicrobiales</taxon>
        <taxon>Rhizobiaceae</taxon>
        <taxon>Rhizobium/Agrobacterium group</taxon>
        <taxon>Rhizobium</taxon>
    </lineage>
</organism>
<accession>A0A504TR93</accession>
<dbReference type="InterPro" id="IPR021760">
    <property type="entry name" value="RepC_C"/>
</dbReference>
<dbReference type="NCBIfam" id="NF010396">
    <property type="entry name" value="PRK13824.1"/>
    <property type="match status" value="1"/>
</dbReference>